<keyword evidence="2" id="KW-1185">Reference proteome</keyword>
<reference evidence="1 2" key="2">
    <citation type="journal article" date="2014" name="Genome Announc.">
        <title>Complete Genome Sequence of Methanoregula formicica SMSPT, a Mesophilic Hydrogenotrophic Methanogen Isolated from a Methanogenic Upflow Anaerobic Sludge Blanket Reactor.</title>
        <authorList>
            <person name="Yamamoto K."/>
            <person name="Tamaki H."/>
            <person name="Cadillo-Quiroz H."/>
            <person name="Imachi H."/>
            <person name="Kyrpides N."/>
            <person name="Woyke T."/>
            <person name="Goodwin L."/>
            <person name="Zinder S.H."/>
            <person name="Kamagata Y."/>
            <person name="Liu W.T."/>
        </authorList>
    </citation>
    <scope>NUCLEOTIDE SEQUENCE [LARGE SCALE GENOMIC DNA]</scope>
    <source>
        <strain evidence="2">DSM 22288 / NBRC 105244 / SMSP</strain>
    </source>
</reference>
<dbReference type="AlphaFoldDB" id="L0HIA5"/>
<organism evidence="1 2">
    <name type="scientific">Methanoregula formicica (strain DSM 22288 / NBRC 105244 / SMSP)</name>
    <dbReference type="NCBI Taxonomy" id="593750"/>
    <lineage>
        <taxon>Archaea</taxon>
        <taxon>Methanobacteriati</taxon>
        <taxon>Methanobacteriota</taxon>
        <taxon>Stenosarchaea group</taxon>
        <taxon>Methanomicrobia</taxon>
        <taxon>Methanomicrobiales</taxon>
        <taxon>Methanoregulaceae</taxon>
        <taxon>Methanoregula</taxon>
    </lineage>
</organism>
<dbReference type="KEGG" id="mfo:Metfor_1781"/>
<evidence type="ECO:0000313" key="2">
    <source>
        <dbReference type="Proteomes" id="UP000010824"/>
    </source>
</evidence>
<reference evidence="2" key="1">
    <citation type="submission" date="2011-12" db="EMBL/GenBank/DDBJ databases">
        <title>Complete sequence of Methanoregula formicicum SMSP.</title>
        <authorList>
            <person name="Lucas S."/>
            <person name="Han J."/>
            <person name="Lapidus A."/>
            <person name="Cheng J.-F."/>
            <person name="Goodwin L."/>
            <person name="Pitluck S."/>
            <person name="Peters L."/>
            <person name="Ovchinnikova G."/>
            <person name="Teshima H."/>
            <person name="Detter J.C."/>
            <person name="Han C."/>
            <person name="Tapia R."/>
            <person name="Land M."/>
            <person name="Hauser L."/>
            <person name="Kyrpides N."/>
            <person name="Ivanova N."/>
            <person name="Pagani I."/>
            <person name="Imachi H."/>
            <person name="Tamaki H."/>
            <person name="Sekiguchi Y."/>
            <person name="Kamagata Y."/>
            <person name="Cadillo-Quiroz H."/>
            <person name="Zinder S."/>
            <person name="Liu W.-T."/>
            <person name="Woyke T."/>
        </authorList>
    </citation>
    <scope>NUCLEOTIDE SEQUENCE [LARGE SCALE GENOMIC DNA]</scope>
    <source>
        <strain evidence="2">DSM 22288 / NBRC 105244 / SMSP</strain>
    </source>
</reference>
<dbReference type="RefSeq" id="WP_015285767.1">
    <property type="nucleotide sequence ID" value="NC_019943.1"/>
</dbReference>
<dbReference type="Proteomes" id="UP000010824">
    <property type="component" value="Chromosome"/>
</dbReference>
<dbReference type="OrthoDB" id="112388at2157"/>
<dbReference type="EMBL" id="CP003167">
    <property type="protein sequence ID" value="AGB02804.1"/>
    <property type="molecule type" value="Genomic_DNA"/>
</dbReference>
<evidence type="ECO:0000313" key="1">
    <source>
        <dbReference type="EMBL" id="AGB02804.1"/>
    </source>
</evidence>
<dbReference type="STRING" id="593750.Metfor_1781"/>
<dbReference type="InParanoid" id="L0HIA5"/>
<dbReference type="GeneID" id="14308170"/>
<gene>
    <name evidence="1" type="ordered locus">Metfor_1781</name>
</gene>
<accession>L0HIA5</accession>
<proteinExistence type="predicted"/>
<name>L0HIA5_METFS</name>
<protein>
    <submittedName>
        <fullName evidence="1">Uncharacterized protein</fullName>
    </submittedName>
</protein>
<sequence length="314" mass="34768" precursor="true">MEKGNKDMNRLWWMASAVVLLFVALAVGPVAANYNVTPYSNSAPYTNNHTYIPMANPPIRFSSTYLGDPYYYVNLTKPTGGLNALHITNNTADFKGFCDQTNALSGTFYVSDTGGKGGEDDIILLIAVNSSEPTDISNFSINIKERGYYWIPTSTGSPNQTVVYKDPSIDVTLNADNYLENNSVDLFQKWKFAPTAEYPIYCDQDMGSGSLLFKFIVVDNKIGTINGTWYNAKYDPDLIYNNGTTKIEYNILSAPSDKARIAFNVYAANNQTSLGKESLAPGINWLNMVYSYDQRTDGLIKPNSSGWLVIPPSE</sequence>
<dbReference type="HOGENOM" id="CLU_065512_0_0_2"/>
<dbReference type="eggNOG" id="arCOG09475">
    <property type="taxonomic scope" value="Archaea"/>
</dbReference>